<dbReference type="EMBL" id="JASCXX010000013">
    <property type="protein sequence ID" value="MDI6449813.1"/>
    <property type="molecule type" value="Genomic_DNA"/>
</dbReference>
<dbReference type="Pfam" id="PF00437">
    <property type="entry name" value="T2SSE"/>
    <property type="match status" value="1"/>
</dbReference>
<dbReference type="Gene3D" id="3.40.50.300">
    <property type="entry name" value="P-loop containing nucleotide triphosphate hydrolases"/>
    <property type="match status" value="1"/>
</dbReference>
<dbReference type="InterPro" id="IPR003593">
    <property type="entry name" value="AAA+_ATPase"/>
</dbReference>
<accession>A0AAW6TVX3</accession>
<evidence type="ECO:0000313" key="4">
    <source>
        <dbReference type="Proteomes" id="UP001431776"/>
    </source>
</evidence>
<gene>
    <name evidence="3" type="ORF">QJ522_12210</name>
</gene>
<dbReference type="AlphaFoldDB" id="A0AAW6TVX3"/>
<dbReference type="SMART" id="SM00382">
    <property type="entry name" value="AAA"/>
    <property type="match status" value="1"/>
</dbReference>
<dbReference type="InterPro" id="IPR027417">
    <property type="entry name" value="P-loop_NTPase"/>
</dbReference>
<feature type="domain" description="Bacterial type II secretion system protein E" evidence="2">
    <location>
        <begin position="194"/>
        <end position="208"/>
    </location>
</feature>
<organism evidence="3 4">
    <name type="scientific">Anaerobaca lacustris</name>
    <dbReference type="NCBI Taxonomy" id="3044600"/>
    <lineage>
        <taxon>Bacteria</taxon>
        <taxon>Pseudomonadati</taxon>
        <taxon>Planctomycetota</taxon>
        <taxon>Phycisphaerae</taxon>
        <taxon>Sedimentisphaerales</taxon>
        <taxon>Anaerobacaceae</taxon>
        <taxon>Anaerobaca</taxon>
    </lineage>
</organism>
<dbReference type="CDD" id="cd01131">
    <property type="entry name" value="PilT"/>
    <property type="match status" value="1"/>
</dbReference>
<comment type="caution">
    <text evidence="3">The sequence shown here is derived from an EMBL/GenBank/DDBJ whole genome shotgun (WGS) entry which is preliminary data.</text>
</comment>
<sequence length="368" mass="41085">MIDIKNILALAIENRASDVHINVGMPPVLRRDTDLIDMDAPPVTDQDARAMVLAMVGPEKTKKFEEHRDLDFSTEITGGHRFRVNAHFQRDTVAISFRVIPNQVHNIDDLHLPGIVKELTDLPRGLVLVTGHTGSGKSTSLAAMIGLINSRYSKRIITLEDPVEYLIENDRCMIEQREIGSDCPNFASGLRHALRQDPDIIMVGEMRDLETTSFTITAAETGHLVFSTLHTINAPQSIERIIDIYPAGQQNQIRTMLANTLQAVISQTLFRRIDEPGMVPCTEILLCTSATRNCIRENRIYEIPNIIETSRRLGMQTMDHGIAEMYFKGFIDRDEAIVRSSNPGKMEKMLVSAGKMDNAPQVVKAGAD</sequence>
<name>A0AAW6TVX3_9BACT</name>
<evidence type="ECO:0000259" key="2">
    <source>
        <dbReference type="PROSITE" id="PS00662"/>
    </source>
</evidence>
<keyword evidence="4" id="KW-1185">Reference proteome</keyword>
<dbReference type="GO" id="GO:0005524">
    <property type="term" value="F:ATP binding"/>
    <property type="evidence" value="ECO:0007669"/>
    <property type="project" value="InterPro"/>
</dbReference>
<dbReference type="SUPFAM" id="SSF52540">
    <property type="entry name" value="P-loop containing nucleoside triphosphate hydrolases"/>
    <property type="match status" value="1"/>
</dbReference>
<dbReference type="PROSITE" id="PS00662">
    <property type="entry name" value="T2SP_E"/>
    <property type="match status" value="1"/>
</dbReference>
<dbReference type="PANTHER" id="PTHR30486:SF16">
    <property type="entry name" value="TWITCHING MOTILITY PROTEIN PILT"/>
    <property type="match status" value="1"/>
</dbReference>
<dbReference type="Gene3D" id="3.30.450.90">
    <property type="match status" value="1"/>
</dbReference>
<reference evidence="3" key="1">
    <citation type="submission" date="2023-05" db="EMBL/GenBank/DDBJ databases">
        <title>Anaerotaeda fermentans gen. nov., sp. nov., a novel anaerobic planctomycete of the new family within the order Sedimentisphaerales isolated from Taman Peninsula, Russia.</title>
        <authorList>
            <person name="Khomyakova M.A."/>
            <person name="Merkel A.Y."/>
            <person name="Slobodkin A.I."/>
        </authorList>
    </citation>
    <scope>NUCLEOTIDE SEQUENCE</scope>
    <source>
        <strain evidence="3">M17dextr</strain>
    </source>
</reference>
<evidence type="ECO:0000256" key="1">
    <source>
        <dbReference type="ARBA" id="ARBA00006611"/>
    </source>
</evidence>
<dbReference type="NCBIfam" id="TIGR01420">
    <property type="entry name" value="pilT_fam"/>
    <property type="match status" value="1"/>
</dbReference>
<evidence type="ECO:0000313" key="3">
    <source>
        <dbReference type="EMBL" id="MDI6449813.1"/>
    </source>
</evidence>
<dbReference type="PANTHER" id="PTHR30486">
    <property type="entry name" value="TWITCHING MOTILITY PROTEIN PILT"/>
    <property type="match status" value="1"/>
</dbReference>
<dbReference type="Proteomes" id="UP001431776">
    <property type="component" value="Unassembled WGS sequence"/>
</dbReference>
<comment type="similarity">
    <text evidence="1">Belongs to the GSP E family.</text>
</comment>
<proteinExistence type="inferred from homology"/>
<dbReference type="InterPro" id="IPR006321">
    <property type="entry name" value="PilT/PilU"/>
</dbReference>
<dbReference type="GO" id="GO:0016887">
    <property type="term" value="F:ATP hydrolysis activity"/>
    <property type="evidence" value="ECO:0007669"/>
    <property type="project" value="InterPro"/>
</dbReference>
<dbReference type="InterPro" id="IPR050921">
    <property type="entry name" value="T4SS_GSP_E_ATPase"/>
</dbReference>
<dbReference type="InterPro" id="IPR001482">
    <property type="entry name" value="T2SS/T4SS_dom"/>
</dbReference>
<dbReference type="RefSeq" id="WP_349245221.1">
    <property type="nucleotide sequence ID" value="NZ_JASCXX010000013.1"/>
</dbReference>
<protein>
    <submittedName>
        <fullName evidence="3">Type IV pilus twitching motility protein PilT</fullName>
    </submittedName>
</protein>